<dbReference type="GO" id="GO:0031412">
    <property type="term" value="P:gas vesicle organization"/>
    <property type="evidence" value="ECO:0007669"/>
    <property type="project" value="InterPro"/>
</dbReference>
<keyword evidence="1" id="KW-0304">Gas vesicle</keyword>
<keyword evidence="4" id="KW-0175">Coiled coil</keyword>
<evidence type="ECO:0000256" key="3">
    <source>
        <dbReference type="ARBA" id="ARBA00035643"/>
    </source>
</evidence>
<dbReference type="InterPro" id="IPR009430">
    <property type="entry name" value="GvpL/GvpF"/>
</dbReference>
<protein>
    <submittedName>
        <fullName evidence="5">Gas vesicle synthesis GvpLGvpF</fullName>
    </submittedName>
</protein>
<proteinExistence type="inferred from homology"/>
<dbReference type="Proteomes" id="UP000241436">
    <property type="component" value="Unassembled WGS sequence"/>
</dbReference>
<feature type="coiled-coil region" evidence="4">
    <location>
        <begin position="82"/>
        <end position="141"/>
    </location>
</feature>
<gene>
    <name evidence="5" type="ORF">CLG94_06285</name>
</gene>
<evidence type="ECO:0000313" key="6">
    <source>
        <dbReference type="Proteomes" id="UP000241436"/>
    </source>
</evidence>
<dbReference type="RefSeq" id="WP_107562006.1">
    <property type="nucleotide sequence ID" value="NZ_NVQC01000017.1"/>
</dbReference>
<evidence type="ECO:0000313" key="5">
    <source>
        <dbReference type="EMBL" id="PTL36260.1"/>
    </source>
</evidence>
<organism evidence="5 6">
    <name type="scientific">Candidatus Methylomirabilis limnetica</name>
    <dbReference type="NCBI Taxonomy" id="2033718"/>
    <lineage>
        <taxon>Bacteria</taxon>
        <taxon>Candidatus Methylomirabilota</taxon>
        <taxon>Candidatus Methylomirabilia</taxon>
        <taxon>Candidatus Methylomirabilales</taxon>
        <taxon>Candidatus Methylomirabilaceae</taxon>
        <taxon>Candidatus Methylomirabilis</taxon>
    </lineage>
</organism>
<dbReference type="PANTHER" id="PTHR36852">
    <property type="entry name" value="PROTEIN GVPL 2"/>
    <property type="match status" value="1"/>
</dbReference>
<keyword evidence="6" id="KW-1185">Reference proteome</keyword>
<accession>A0A2T4TYS8</accession>
<reference evidence="5 6" key="1">
    <citation type="submission" date="2017-09" db="EMBL/GenBank/DDBJ databases">
        <title>Bloom of a denitrifying methanotroph, Candidatus Methylomirabilis limnetica, in a deep stratified lake.</title>
        <authorList>
            <person name="Graf J.S."/>
            <person name="Marchant H.K."/>
            <person name="Tienken D."/>
            <person name="Hach P.F."/>
            <person name="Brand A."/>
            <person name="Schubert C.J."/>
            <person name="Kuypers M.M."/>
            <person name="Milucka J."/>
        </authorList>
    </citation>
    <scope>NUCLEOTIDE SEQUENCE [LARGE SCALE GENOMIC DNA]</scope>
    <source>
        <strain evidence="5 6">Zug</strain>
    </source>
</reference>
<reference evidence="6" key="2">
    <citation type="journal article" date="2018" name="Environ. Microbiol.">
        <title>Bloom of a denitrifying methanotroph, 'Candidatus Methylomirabilis limnetica', in a deep stratified lake.</title>
        <authorList>
            <person name="Graf J.S."/>
            <person name="Mayr M.J."/>
            <person name="Marchant H.K."/>
            <person name="Tienken D."/>
            <person name="Hach P.F."/>
            <person name="Brand A."/>
            <person name="Schubert C.J."/>
            <person name="Kuypers M.M."/>
            <person name="Milucka J."/>
        </authorList>
    </citation>
    <scope>NUCLEOTIDE SEQUENCE [LARGE SCALE GENOMIC DNA]</scope>
    <source>
        <strain evidence="6">Zug</strain>
    </source>
</reference>
<dbReference type="GO" id="GO:0031411">
    <property type="term" value="C:gas vesicle"/>
    <property type="evidence" value="ECO:0007669"/>
    <property type="project" value="UniProtKB-SubCell"/>
</dbReference>
<dbReference type="OrthoDB" id="144737at2"/>
<comment type="subcellular location">
    <subcellularLocation>
        <location evidence="2">Gas vesicle</location>
    </subcellularLocation>
</comment>
<evidence type="ECO:0000256" key="1">
    <source>
        <dbReference type="ARBA" id="ARBA00022987"/>
    </source>
</evidence>
<dbReference type="PANTHER" id="PTHR36852:SF1">
    <property type="entry name" value="PROTEIN GVPL 2"/>
    <property type="match status" value="1"/>
</dbReference>
<comment type="similarity">
    <text evidence="3">Belongs to the gas vesicle GvpF/GvpL family.</text>
</comment>
<name>A0A2T4TYS8_9BACT</name>
<dbReference type="Pfam" id="PF06386">
    <property type="entry name" value="GvpL_GvpF"/>
    <property type="match status" value="1"/>
</dbReference>
<sequence>MREEGKYLYAIIGTNEERNFGPIGLGGREVETIAYRDLSAVMSTAPLRKYEVSKANLLAHERVLERVMNEHTVLPVRYCTVAQNAEEIRQLLERRYQELKHLLRDLDGKVELGVKAFWREMDLLFQEIVDENEAIKHLKAEIARQPSRQTHPQRIAIGKMVQAALEAKKEGEGEQILWVLRRLAAEHRLNATVGDRMFLNAAFLVDRAREKEFDDQMERLSLRYRERVKFAYVGPVPPYNFVNIILHPDE</sequence>
<evidence type="ECO:0000256" key="2">
    <source>
        <dbReference type="ARBA" id="ARBA00035108"/>
    </source>
</evidence>
<dbReference type="AlphaFoldDB" id="A0A2T4TYS8"/>
<comment type="caution">
    <text evidence="5">The sequence shown here is derived from an EMBL/GenBank/DDBJ whole genome shotgun (WGS) entry which is preliminary data.</text>
</comment>
<dbReference type="EMBL" id="NVQC01000017">
    <property type="protein sequence ID" value="PTL36260.1"/>
    <property type="molecule type" value="Genomic_DNA"/>
</dbReference>
<evidence type="ECO:0000256" key="4">
    <source>
        <dbReference type="SAM" id="Coils"/>
    </source>
</evidence>